<dbReference type="InterPro" id="IPR029058">
    <property type="entry name" value="AB_hydrolase_fold"/>
</dbReference>
<evidence type="ECO:0000256" key="1">
    <source>
        <dbReference type="SAM" id="MobiDB-lite"/>
    </source>
</evidence>
<dbReference type="Gene3D" id="3.40.50.1820">
    <property type="entry name" value="alpha/beta hydrolase"/>
    <property type="match status" value="1"/>
</dbReference>
<dbReference type="Pfam" id="PF01764">
    <property type="entry name" value="Lipase_3"/>
    <property type="match status" value="1"/>
</dbReference>
<keyword evidence="2" id="KW-0812">Transmembrane</keyword>
<keyword evidence="2" id="KW-1133">Transmembrane helix</keyword>
<dbReference type="SUPFAM" id="SSF53474">
    <property type="entry name" value="alpha/beta-Hydrolases"/>
    <property type="match status" value="1"/>
</dbReference>
<reference evidence="4 5" key="1">
    <citation type="submission" date="2024-04" db="EMBL/GenBank/DDBJ databases">
        <title>Tritrichomonas musculus Genome.</title>
        <authorList>
            <person name="Alves-Ferreira E."/>
            <person name="Grigg M."/>
            <person name="Lorenzi H."/>
            <person name="Galac M."/>
        </authorList>
    </citation>
    <scope>NUCLEOTIDE SEQUENCE [LARGE SCALE GENOMIC DNA]</scope>
    <source>
        <strain evidence="4 5">EAF2021</strain>
    </source>
</reference>
<gene>
    <name evidence="4" type="ORF">M9Y10_010539</name>
</gene>
<organism evidence="4 5">
    <name type="scientific">Tritrichomonas musculus</name>
    <dbReference type="NCBI Taxonomy" id="1915356"/>
    <lineage>
        <taxon>Eukaryota</taxon>
        <taxon>Metamonada</taxon>
        <taxon>Parabasalia</taxon>
        <taxon>Tritrichomonadida</taxon>
        <taxon>Tritrichomonadidae</taxon>
        <taxon>Tritrichomonas</taxon>
    </lineage>
</organism>
<evidence type="ECO:0000256" key="2">
    <source>
        <dbReference type="SAM" id="Phobius"/>
    </source>
</evidence>
<feature type="transmembrane region" description="Helical" evidence="2">
    <location>
        <begin position="120"/>
        <end position="144"/>
    </location>
</feature>
<feature type="transmembrane region" description="Helical" evidence="2">
    <location>
        <begin position="379"/>
        <end position="398"/>
    </location>
</feature>
<feature type="compositionally biased region" description="Basic and acidic residues" evidence="1">
    <location>
        <begin position="32"/>
        <end position="49"/>
    </location>
</feature>
<feature type="domain" description="Fungal lipase-type" evidence="3">
    <location>
        <begin position="513"/>
        <end position="665"/>
    </location>
</feature>
<evidence type="ECO:0000259" key="3">
    <source>
        <dbReference type="Pfam" id="PF01764"/>
    </source>
</evidence>
<dbReference type="InterPro" id="IPR002921">
    <property type="entry name" value="Fungal_lipase-type"/>
</dbReference>
<feature type="region of interest" description="Disordered" evidence="1">
    <location>
        <begin position="1"/>
        <end position="51"/>
    </location>
</feature>
<feature type="compositionally biased region" description="Polar residues" evidence="1">
    <location>
        <begin position="18"/>
        <end position="31"/>
    </location>
</feature>
<keyword evidence="2" id="KW-0472">Membrane</keyword>
<proteinExistence type="predicted"/>
<dbReference type="Proteomes" id="UP001470230">
    <property type="component" value="Unassembled WGS sequence"/>
</dbReference>
<dbReference type="EMBL" id="JAPFFF010000016">
    <property type="protein sequence ID" value="KAK8865010.1"/>
    <property type="molecule type" value="Genomic_DNA"/>
</dbReference>
<keyword evidence="5" id="KW-1185">Reference proteome</keyword>
<feature type="transmembrane region" description="Helical" evidence="2">
    <location>
        <begin position="92"/>
        <end position="114"/>
    </location>
</feature>
<name>A0ABR2IMC3_9EUKA</name>
<feature type="transmembrane region" description="Helical" evidence="2">
    <location>
        <begin position="289"/>
        <end position="310"/>
    </location>
</feature>
<accession>A0ABR2IMC3</accession>
<evidence type="ECO:0000313" key="4">
    <source>
        <dbReference type="EMBL" id="KAK8865010.1"/>
    </source>
</evidence>
<feature type="transmembrane region" description="Helical" evidence="2">
    <location>
        <begin position="316"/>
        <end position="342"/>
    </location>
</feature>
<comment type="caution">
    <text evidence="4">The sequence shown here is derived from an EMBL/GenBank/DDBJ whole genome shotgun (WGS) entry which is preliminary data.</text>
</comment>
<feature type="transmembrane region" description="Helical" evidence="2">
    <location>
        <begin position="211"/>
        <end position="238"/>
    </location>
</feature>
<evidence type="ECO:0000313" key="5">
    <source>
        <dbReference type="Proteomes" id="UP001470230"/>
    </source>
</evidence>
<sequence>MSNLEIGPEEDTLDDISGSLNQNDQNNNSPLENKEDRGKPNNIEKHMELDDSESDNEMRYLSKLLKYLIPLIKLFILLPGKITRVILQIGDFYYFMQILGITIDFLIILLVSSFQVNKYIGSIATFFFSFLVGNLLTVPAWELFQLRWIKNKNPLETFFNIYDLKKFCKPYKTRIVFMIAKITNYLAGIFFYFYLWAIIDFMSSKGNVFDIMNLIVLLIIPGFKFFLIYVSLIVRLIANLIDREDREKSSGEDDSNTQIRLEKYEKINDPFLLAQLPTKDFSKNCKQKIFCAIKTFFLLFQLIFLIIVYAKRHINAGGVVFSLFIYFYIALFAESISMPIWFFNLFHRWEVKCKCNLIEATRGPNERIRKNPLFNGFKYVNLFFQILPVIVVFVLLIFEAKRSKETYFYKIEDDVKWDGENSSNYPYIPPISTVKSSMCFTRIYDLNLIQIASIAAAPYYEDNEKYQKFISKSFFKDTNWKINLTFLTKKDDHPVLLQADFDDNEQDNHVTIFSVRGSRTPTDWWLDVEMFVSSAMLTVAKWIPFLQRQEGKAHQLISNFMTMPLTLMAKATYTYQYIDEMSPYISNFTENSRNANRNILFTGHSLGGGLSKVLAHKYQYQSVAVSGPGISPIERYVEDKKNDNDKYFKSKLVDIVPDRDIVPRFESSGGTRYRVLCNQNVGECHNKLRTICQMGISCDDEYHVGDFCSHAFTEEKYKEMKKLAHR</sequence>
<protein>
    <recommendedName>
        <fullName evidence="3">Fungal lipase-type domain-containing protein</fullName>
    </recommendedName>
</protein>
<feature type="transmembrane region" description="Helical" evidence="2">
    <location>
        <begin position="175"/>
        <end position="199"/>
    </location>
</feature>